<dbReference type="InterPro" id="IPR011055">
    <property type="entry name" value="Dup_hybrid_motif"/>
</dbReference>
<evidence type="ECO:0000313" key="8">
    <source>
        <dbReference type="Proteomes" id="UP000295684"/>
    </source>
</evidence>
<feature type="domain" description="M23ase beta-sheet core" evidence="5">
    <location>
        <begin position="339"/>
        <end position="428"/>
    </location>
</feature>
<keyword evidence="1 4" id="KW-0732">Signal</keyword>
<dbReference type="CDD" id="cd12797">
    <property type="entry name" value="M23_peptidase"/>
    <property type="match status" value="1"/>
</dbReference>
<dbReference type="Proteomes" id="UP000622648">
    <property type="component" value="Unassembled WGS sequence"/>
</dbReference>
<protein>
    <submittedName>
        <fullName evidence="6">Peptidase</fullName>
    </submittedName>
    <submittedName>
        <fullName evidence="7">Septal ring factor EnvC (AmiA/AmiB activator)</fullName>
    </submittedName>
</protein>
<dbReference type="EMBL" id="SLWO01000005">
    <property type="protein sequence ID" value="TCO23933.1"/>
    <property type="molecule type" value="Genomic_DNA"/>
</dbReference>
<dbReference type="Gene3D" id="2.70.70.10">
    <property type="entry name" value="Glucose Permease (Domain IIA)"/>
    <property type="match status" value="1"/>
</dbReference>
<keyword evidence="2" id="KW-0175">Coiled coil</keyword>
<reference evidence="9" key="2">
    <citation type="journal article" date="2019" name="Int. J. Syst. Evol. Microbiol.">
        <title>The Global Catalogue of Microorganisms (GCM) 10K type strain sequencing project: providing services to taxonomists for standard genome sequencing and annotation.</title>
        <authorList>
            <consortium name="The Broad Institute Genomics Platform"/>
            <consortium name="The Broad Institute Genome Sequencing Center for Infectious Disease"/>
            <person name="Wu L."/>
            <person name="Ma J."/>
        </authorList>
    </citation>
    <scope>NUCLEOTIDE SEQUENCE [LARGE SCALE GENOMIC DNA]</scope>
    <source>
        <strain evidence="9">CGMCC 1.15644</strain>
    </source>
</reference>
<dbReference type="AlphaFoldDB" id="A0A4R2HAP0"/>
<evidence type="ECO:0000256" key="2">
    <source>
        <dbReference type="SAM" id="Coils"/>
    </source>
</evidence>
<dbReference type="InterPro" id="IPR050570">
    <property type="entry name" value="Cell_wall_metabolism_enzyme"/>
</dbReference>
<feature type="region of interest" description="Disordered" evidence="3">
    <location>
        <begin position="266"/>
        <end position="293"/>
    </location>
</feature>
<dbReference type="RefSeq" id="WP_132534035.1">
    <property type="nucleotide sequence ID" value="NZ_BMJO01000005.1"/>
</dbReference>
<reference evidence="6" key="4">
    <citation type="submission" date="2024-05" db="EMBL/GenBank/DDBJ databases">
        <authorList>
            <person name="Sun Q."/>
            <person name="Zhou Y."/>
        </authorList>
    </citation>
    <scope>NUCLEOTIDE SEQUENCE</scope>
    <source>
        <strain evidence="6">CGMCC 1.15644</strain>
    </source>
</reference>
<evidence type="ECO:0000313" key="6">
    <source>
        <dbReference type="EMBL" id="GGE63710.1"/>
    </source>
</evidence>
<feature type="chain" id="PRO_5020750279" evidence="4">
    <location>
        <begin position="22"/>
        <end position="434"/>
    </location>
</feature>
<feature type="coiled-coil region" evidence="2">
    <location>
        <begin position="20"/>
        <end position="51"/>
    </location>
</feature>
<dbReference type="PANTHER" id="PTHR21666:SF289">
    <property type="entry name" value="L-ALA--D-GLU ENDOPEPTIDASE"/>
    <property type="match status" value="1"/>
</dbReference>
<keyword evidence="9" id="KW-1185">Reference proteome</keyword>
<dbReference type="PANTHER" id="PTHR21666">
    <property type="entry name" value="PEPTIDASE-RELATED"/>
    <property type="match status" value="1"/>
</dbReference>
<dbReference type="GO" id="GO:0004222">
    <property type="term" value="F:metalloendopeptidase activity"/>
    <property type="evidence" value="ECO:0007669"/>
    <property type="project" value="TreeGrafter"/>
</dbReference>
<evidence type="ECO:0000313" key="7">
    <source>
        <dbReference type="EMBL" id="TCO23933.1"/>
    </source>
</evidence>
<comment type="caution">
    <text evidence="7">The sequence shown here is derived from an EMBL/GenBank/DDBJ whole genome shotgun (WGS) entry which is preliminary data.</text>
</comment>
<dbReference type="OrthoDB" id="9815884at2"/>
<feature type="coiled-coil region" evidence="2">
    <location>
        <begin position="169"/>
        <end position="224"/>
    </location>
</feature>
<reference evidence="6" key="1">
    <citation type="journal article" date="2014" name="Int. J. Syst. Evol. Microbiol.">
        <title>Complete genome of a new Firmicutes species belonging to the dominant human colonic microbiota ('Ruminococcus bicirculans') reveals two chromosomes and a selective capacity to utilize plant glucans.</title>
        <authorList>
            <consortium name="NISC Comparative Sequencing Program"/>
            <person name="Wegmann U."/>
            <person name="Louis P."/>
            <person name="Goesmann A."/>
            <person name="Henrissat B."/>
            <person name="Duncan S.H."/>
            <person name="Flint H.J."/>
        </authorList>
    </citation>
    <scope>NUCLEOTIDE SEQUENCE</scope>
    <source>
        <strain evidence="6">CGMCC 1.15644</strain>
    </source>
</reference>
<gene>
    <name evidence="7" type="ORF">EV200_105407</name>
    <name evidence="6" type="ORF">GCM10011413_32650</name>
</gene>
<dbReference type="SUPFAM" id="SSF51261">
    <property type="entry name" value="Duplicated hybrid motif"/>
    <property type="match status" value="1"/>
</dbReference>
<evidence type="ECO:0000259" key="5">
    <source>
        <dbReference type="Pfam" id="PF01551"/>
    </source>
</evidence>
<evidence type="ECO:0000256" key="3">
    <source>
        <dbReference type="SAM" id="MobiDB-lite"/>
    </source>
</evidence>
<dbReference type="EMBL" id="BMJO01000005">
    <property type="protein sequence ID" value="GGE63710.1"/>
    <property type="molecule type" value="Genomic_DNA"/>
</dbReference>
<sequence length="434" mass="48665">MKLQKIIFILFLSVFAFSASAQTESQLRRKKEAIQREIEQLQKNLNKTANGKKLTLQQINAINAQIRLRQDKIGTINSEIKNLDNQISQNTNTVHTLQSQLGDLKKEYAGMIRFAQRNRNAYEKMMFIFAARDFNQAYKRIKYLQQFSQYRKKQAGYIENTQQDLNGKIKVLDKTLREKSNLLKEQEREQDRLGQDKKQQSVALNNLTKQERQFKQDINAKKKEQAQINRAIAAAIQRAIEAARRKAAEEARIAAAKRLAEERAAAAKAKAENKPAPATTTAPVTREKSTSELLTATPEAARLSAGFENNRGRLPWPVANGTITERFGLHKVDQASYSNDGVDITTADGASVRAVFAGKVVMVQNIMGRTAVVINHGEYFTVYQNLRGVSVSVGNSVDTKQTIGTVANTGDDAILKFQIRRGQGALNPEAWISK</sequence>
<dbReference type="Proteomes" id="UP000295684">
    <property type="component" value="Unassembled WGS sequence"/>
</dbReference>
<evidence type="ECO:0000256" key="4">
    <source>
        <dbReference type="SAM" id="SignalP"/>
    </source>
</evidence>
<feature type="signal peptide" evidence="4">
    <location>
        <begin position="1"/>
        <end position="21"/>
    </location>
</feature>
<dbReference type="Gene3D" id="6.10.250.3150">
    <property type="match status" value="1"/>
</dbReference>
<evidence type="ECO:0000256" key="1">
    <source>
        <dbReference type="ARBA" id="ARBA00022729"/>
    </source>
</evidence>
<reference evidence="7 8" key="3">
    <citation type="submission" date="2019-03" db="EMBL/GenBank/DDBJ databases">
        <title>Genomic Encyclopedia of Type Strains, Phase IV (KMG-IV): sequencing the most valuable type-strain genomes for metagenomic binning, comparative biology and taxonomic classification.</title>
        <authorList>
            <person name="Goeker M."/>
        </authorList>
    </citation>
    <scope>NUCLEOTIDE SEQUENCE [LARGE SCALE GENOMIC DNA]</scope>
    <source>
        <strain evidence="7 8">DSM 103236</strain>
    </source>
</reference>
<name>A0A4R2HAP0_9SPHI</name>
<proteinExistence type="predicted"/>
<dbReference type="Pfam" id="PF01551">
    <property type="entry name" value="Peptidase_M23"/>
    <property type="match status" value="1"/>
</dbReference>
<dbReference type="InterPro" id="IPR016047">
    <property type="entry name" value="M23ase_b-sheet_dom"/>
</dbReference>
<accession>A0A4R2HAP0</accession>
<organism evidence="7 8">
    <name type="scientific">Pedobacter psychrotolerans</name>
    <dbReference type="NCBI Taxonomy" id="1843235"/>
    <lineage>
        <taxon>Bacteria</taxon>
        <taxon>Pseudomonadati</taxon>
        <taxon>Bacteroidota</taxon>
        <taxon>Sphingobacteriia</taxon>
        <taxon>Sphingobacteriales</taxon>
        <taxon>Sphingobacteriaceae</taxon>
        <taxon>Pedobacter</taxon>
    </lineage>
</organism>
<evidence type="ECO:0000313" key="9">
    <source>
        <dbReference type="Proteomes" id="UP000622648"/>
    </source>
</evidence>